<sequence length="369" mass="38838">MARTPAPSWPATPNVEAAEGVRWRDPESARKAPAGVSPGPETARIRCAGHGSGSRLFGPCGSAPAGSAGGYRSGKSRRGRRRRRPRVKRPATAAGWSSTCCPRPERRWQCQRGSSIRRSTTPANHGVAGCHIDRAPRSSASADAHDRGPAGSSSRHSRSGPSESPARFAIRGQVGRCTSRSRAHGGAGEPSLSAPRPRLSARPAGRVKQPGWTIPRLPGGPVQRPRDAARGRCHETLRASSSVELLPRPTPPTLQGSSLMAPLAFRVPRRATHMPPRTAVHAQLPCSAIPTWELVRPAQCRAPGAPWRGARGAGPGSGDPPADRPPAHSPCPAIGPEEWARDPSGSRARMGGRRGCLTGPFKPSGVTHS</sequence>
<organism evidence="2 3">
    <name type="scientific">Geodermatophilus pulveris</name>
    <dbReference type="NCBI Taxonomy" id="1564159"/>
    <lineage>
        <taxon>Bacteria</taxon>
        <taxon>Bacillati</taxon>
        <taxon>Actinomycetota</taxon>
        <taxon>Actinomycetes</taxon>
        <taxon>Geodermatophilales</taxon>
        <taxon>Geodermatophilaceae</taxon>
        <taxon>Geodermatophilus</taxon>
    </lineage>
</organism>
<protein>
    <submittedName>
        <fullName evidence="2">Uncharacterized protein</fullName>
    </submittedName>
</protein>
<feature type="compositionally biased region" description="Low complexity" evidence="1">
    <location>
        <begin position="149"/>
        <end position="165"/>
    </location>
</feature>
<dbReference type="AlphaFoldDB" id="A0A239E2X2"/>
<feature type="compositionally biased region" description="Basic and acidic residues" evidence="1">
    <location>
        <begin position="19"/>
        <end position="30"/>
    </location>
</feature>
<accession>A0A239E2X2</accession>
<feature type="region of interest" description="Disordered" evidence="1">
    <location>
        <begin position="303"/>
        <end position="369"/>
    </location>
</feature>
<evidence type="ECO:0000256" key="1">
    <source>
        <dbReference type="SAM" id="MobiDB-lite"/>
    </source>
</evidence>
<gene>
    <name evidence="2" type="ORF">SAMN06893096_103502</name>
</gene>
<feature type="region of interest" description="Disordered" evidence="1">
    <location>
        <begin position="136"/>
        <end position="227"/>
    </location>
</feature>
<name>A0A239E2X2_9ACTN</name>
<dbReference type="Proteomes" id="UP000198373">
    <property type="component" value="Unassembled WGS sequence"/>
</dbReference>
<dbReference type="EMBL" id="FZOO01000003">
    <property type="protein sequence ID" value="SNS39026.1"/>
    <property type="molecule type" value="Genomic_DNA"/>
</dbReference>
<reference evidence="3" key="1">
    <citation type="submission" date="2017-06" db="EMBL/GenBank/DDBJ databases">
        <authorList>
            <person name="Varghese N."/>
            <person name="Submissions S."/>
        </authorList>
    </citation>
    <scope>NUCLEOTIDE SEQUENCE [LARGE SCALE GENOMIC DNA]</scope>
    <source>
        <strain evidence="3">DSM 46839</strain>
    </source>
</reference>
<feature type="region of interest" description="Disordered" evidence="1">
    <location>
        <begin position="1"/>
        <end position="100"/>
    </location>
</feature>
<evidence type="ECO:0000313" key="2">
    <source>
        <dbReference type="EMBL" id="SNS39026.1"/>
    </source>
</evidence>
<feature type="compositionally biased region" description="Polar residues" evidence="1">
    <location>
        <begin position="112"/>
        <end position="123"/>
    </location>
</feature>
<feature type="region of interest" description="Disordered" evidence="1">
    <location>
        <begin position="112"/>
        <end position="131"/>
    </location>
</feature>
<keyword evidence="3" id="KW-1185">Reference proteome</keyword>
<evidence type="ECO:0000313" key="3">
    <source>
        <dbReference type="Proteomes" id="UP000198373"/>
    </source>
</evidence>
<feature type="compositionally biased region" description="Basic residues" evidence="1">
    <location>
        <begin position="74"/>
        <end position="89"/>
    </location>
</feature>
<proteinExistence type="predicted"/>